<dbReference type="AlphaFoldDB" id="A0A167SPH8"/>
<dbReference type="Proteomes" id="UP000076449">
    <property type="component" value="Chromosome II"/>
</dbReference>
<sequence length="196" mass="21373">MNRTAFFSSSIINNGSSNRQSCISFSLRPAPWDSAKILVHPSGYPIEAPPMYSIISKDSPPNVVLLRGWGEGPWVIVGDARLPTLSSKIHLTFYGQPIIMRLNQLSGNYALESPAVGQLKWRPDMFTGRDMQLQDATGRKLAKLRPGKSGEKLLEILVSHDSSFSEIVLLSGWTARAMTKSVTEATGEILSSVVGA</sequence>
<reference evidence="1" key="1">
    <citation type="journal article" date="2014" name="Genome Announc.">
        <title>Complete sequencing and chromosome-scale genome assembly of the industrial progenitor strain P2niaD18 from the penicillin producer Penicillium chrysogenum.</title>
        <authorList>
            <person name="Specht T."/>
            <person name="Dahlmann T.A."/>
            <person name="Zadra I."/>
            <person name="Kurnsteiner H."/>
            <person name="Kuck U."/>
        </authorList>
    </citation>
    <scope>NUCLEOTIDE SEQUENCE [LARGE SCALE GENOMIC DNA]</scope>
    <source>
        <strain evidence="1">P2niaD18</strain>
    </source>
</reference>
<dbReference type="EMBL" id="CM002799">
    <property type="protein sequence ID" value="KZN87420.1"/>
    <property type="molecule type" value="Genomic_DNA"/>
</dbReference>
<evidence type="ECO:0000313" key="1">
    <source>
        <dbReference type="EMBL" id="KZN87420.1"/>
    </source>
</evidence>
<organism evidence="1">
    <name type="scientific">Penicillium chrysogenum</name>
    <name type="common">Penicillium notatum</name>
    <dbReference type="NCBI Taxonomy" id="5076"/>
    <lineage>
        <taxon>Eukaryota</taxon>
        <taxon>Fungi</taxon>
        <taxon>Dikarya</taxon>
        <taxon>Ascomycota</taxon>
        <taxon>Pezizomycotina</taxon>
        <taxon>Eurotiomycetes</taxon>
        <taxon>Eurotiomycetidae</taxon>
        <taxon>Eurotiales</taxon>
        <taxon>Aspergillaceae</taxon>
        <taxon>Penicillium</taxon>
        <taxon>Penicillium chrysogenum species complex</taxon>
    </lineage>
</organism>
<accession>A0A167SPH8</accession>
<protein>
    <submittedName>
        <fullName evidence="1">Uncharacterized protein</fullName>
    </submittedName>
</protein>
<gene>
    <name evidence="1" type="ORF">EN45_059810</name>
</gene>
<name>A0A167SPH8_PENCH</name>
<proteinExistence type="predicted"/>